<reference evidence="1 2" key="1">
    <citation type="submission" date="2018-02" db="EMBL/GenBank/DDBJ databases">
        <title>The genomes of Aspergillus section Nigri reveals drivers in fungal speciation.</title>
        <authorList>
            <consortium name="DOE Joint Genome Institute"/>
            <person name="Vesth T.C."/>
            <person name="Nybo J."/>
            <person name="Theobald S."/>
            <person name="Brandl J."/>
            <person name="Frisvad J.C."/>
            <person name="Nielsen K.F."/>
            <person name="Lyhne E.K."/>
            <person name="Kogle M.E."/>
            <person name="Kuo A."/>
            <person name="Riley R."/>
            <person name="Clum A."/>
            <person name="Nolan M."/>
            <person name="Lipzen A."/>
            <person name="Salamov A."/>
            <person name="Henrissat B."/>
            <person name="Wiebenga A."/>
            <person name="De vries R.P."/>
            <person name="Grigoriev I.V."/>
            <person name="Mortensen U.H."/>
            <person name="Andersen M.R."/>
            <person name="Baker S.E."/>
        </authorList>
    </citation>
    <scope>NUCLEOTIDE SEQUENCE [LARGE SCALE GENOMIC DNA]</scope>
    <source>
        <strain evidence="1 2">CBS 114.51</strain>
    </source>
</reference>
<proteinExistence type="predicted"/>
<dbReference type="GeneID" id="37170363"/>
<protein>
    <submittedName>
        <fullName evidence="1">Uncharacterized protein</fullName>
    </submittedName>
</protein>
<sequence length="59" mass="6900">MQVRKNSQLPQDSSIWKPRCPFRVFSKARDITLVAFHALRRKTITQACREPRNSNLSTN</sequence>
<evidence type="ECO:0000313" key="2">
    <source>
        <dbReference type="Proteomes" id="UP000249497"/>
    </source>
</evidence>
<accession>A0A8T8XAY0</accession>
<organism evidence="1 2">
    <name type="scientific">Aspergillus japonicus CBS 114.51</name>
    <dbReference type="NCBI Taxonomy" id="1448312"/>
    <lineage>
        <taxon>Eukaryota</taxon>
        <taxon>Fungi</taxon>
        <taxon>Dikarya</taxon>
        <taxon>Ascomycota</taxon>
        <taxon>Pezizomycotina</taxon>
        <taxon>Eurotiomycetes</taxon>
        <taxon>Eurotiomycetidae</taxon>
        <taxon>Eurotiales</taxon>
        <taxon>Aspergillaceae</taxon>
        <taxon>Aspergillus</taxon>
        <taxon>Aspergillus subgen. Circumdati</taxon>
    </lineage>
</organism>
<dbReference type="EMBL" id="KZ824775">
    <property type="protein sequence ID" value="RAH85383.1"/>
    <property type="molecule type" value="Genomic_DNA"/>
</dbReference>
<keyword evidence="2" id="KW-1185">Reference proteome</keyword>
<dbReference type="Proteomes" id="UP000249497">
    <property type="component" value="Unassembled WGS sequence"/>
</dbReference>
<name>A0A8T8XAY0_ASPJA</name>
<dbReference type="AlphaFoldDB" id="A0A8T8XAY0"/>
<gene>
    <name evidence="1" type="ORF">BO86DRAFT_190107</name>
</gene>
<evidence type="ECO:0000313" key="1">
    <source>
        <dbReference type="EMBL" id="RAH85383.1"/>
    </source>
</evidence>
<dbReference type="RefSeq" id="XP_025531277.1">
    <property type="nucleotide sequence ID" value="XM_025666671.1"/>
</dbReference>